<dbReference type="PANTHER" id="PTHR30027:SF3">
    <property type="entry name" value="16S RRNA (URACIL(1498)-N(3))-METHYLTRANSFERASE"/>
    <property type="match status" value="1"/>
</dbReference>
<comment type="caution">
    <text evidence="15">The sequence shown here is derived from an EMBL/GenBank/DDBJ whole genome shotgun (WGS) entry which is preliminary data.</text>
</comment>
<dbReference type="GO" id="GO:0070475">
    <property type="term" value="P:rRNA base methylation"/>
    <property type="evidence" value="ECO:0007669"/>
    <property type="project" value="TreeGrafter"/>
</dbReference>
<dbReference type="PANTHER" id="PTHR30027">
    <property type="entry name" value="RIBOSOMAL RNA SMALL SUBUNIT METHYLTRANSFERASE E"/>
    <property type="match status" value="1"/>
</dbReference>
<evidence type="ECO:0000256" key="12">
    <source>
        <dbReference type="PIRNR" id="PIRNR015601"/>
    </source>
</evidence>
<dbReference type="Gene3D" id="3.40.1280.10">
    <property type="match status" value="1"/>
</dbReference>
<keyword evidence="8 12" id="KW-0808">Transferase</keyword>
<evidence type="ECO:0000313" key="16">
    <source>
        <dbReference type="Proteomes" id="UP000315400"/>
    </source>
</evidence>
<dbReference type="GO" id="GO:0005737">
    <property type="term" value="C:cytoplasm"/>
    <property type="evidence" value="ECO:0007669"/>
    <property type="project" value="UniProtKB-SubCell"/>
</dbReference>
<dbReference type="EC" id="2.1.1.193" evidence="3 12"/>
<dbReference type="SUPFAM" id="SSF75217">
    <property type="entry name" value="alpha/beta knot"/>
    <property type="match status" value="1"/>
</dbReference>
<dbReference type="AlphaFoldDB" id="A0A540VSM3"/>
<evidence type="ECO:0000313" key="15">
    <source>
        <dbReference type="EMBL" id="TQE99757.1"/>
    </source>
</evidence>
<dbReference type="CDD" id="cd18084">
    <property type="entry name" value="RsmE-like"/>
    <property type="match status" value="1"/>
</dbReference>
<keyword evidence="5 12" id="KW-0963">Cytoplasm</keyword>
<evidence type="ECO:0000259" key="14">
    <source>
        <dbReference type="Pfam" id="PF20260"/>
    </source>
</evidence>
<dbReference type="InterPro" id="IPR029026">
    <property type="entry name" value="tRNA_m1G_MTases_N"/>
</dbReference>
<dbReference type="InterPro" id="IPR029028">
    <property type="entry name" value="Alpha/beta_knot_MTases"/>
</dbReference>
<evidence type="ECO:0000256" key="1">
    <source>
        <dbReference type="ARBA" id="ARBA00004496"/>
    </source>
</evidence>
<evidence type="ECO:0000256" key="4">
    <source>
        <dbReference type="ARBA" id="ARBA00013673"/>
    </source>
</evidence>
<evidence type="ECO:0000256" key="8">
    <source>
        <dbReference type="ARBA" id="ARBA00022679"/>
    </source>
</evidence>
<evidence type="ECO:0000256" key="11">
    <source>
        <dbReference type="ARBA" id="ARBA00047944"/>
    </source>
</evidence>
<dbReference type="GO" id="GO:0070042">
    <property type="term" value="F:rRNA (uridine-N3-)-methyltransferase activity"/>
    <property type="evidence" value="ECO:0007669"/>
    <property type="project" value="TreeGrafter"/>
</dbReference>
<evidence type="ECO:0000256" key="10">
    <source>
        <dbReference type="ARBA" id="ARBA00025699"/>
    </source>
</evidence>
<keyword evidence="6 12" id="KW-0698">rRNA processing</keyword>
<sequence length="224" mass="24329">MDLPDSAVRHLQARRLRSGDGLVLFDGTGGEYTATLVDLQRRRAQARIDAHTPREAEAPVAVTVLQGISKGERMDYAMQKATELGVARIIPVISERCVVRLDSERWAKKQRHWQAVAIAACEQCGRNRIPSIDSPCSLETGLAEVDGLPGVIFDTEGDRAARDLKPTEQLATLIGPEGGLAPEEIQRVADLGWQRIRLGPRILRSDTAPVAALAVIQTVIGDLG</sequence>
<feature type="domain" description="Ribosomal RNA small subunit methyltransferase E methyltransferase" evidence="13">
    <location>
        <begin position="57"/>
        <end position="217"/>
    </location>
</feature>
<evidence type="ECO:0000256" key="7">
    <source>
        <dbReference type="ARBA" id="ARBA00022603"/>
    </source>
</evidence>
<dbReference type="Pfam" id="PF04452">
    <property type="entry name" value="Methyltrans_RNA"/>
    <property type="match status" value="1"/>
</dbReference>
<dbReference type="Proteomes" id="UP000315400">
    <property type="component" value="Unassembled WGS sequence"/>
</dbReference>
<comment type="catalytic activity">
    <reaction evidence="11 12">
        <text>uridine(1498) in 16S rRNA + S-adenosyl-L-methionine = N(3)-methyluridine(1498) in 16S rRNA + S-adenosyl-L-homocysteine + H(+)</text>
        <dbReference type="Rhea" id="RHEA:42920"/>
        <dbReference type="Rhea" id="RHEA-COMP:10283"/>
        <dbReference type="Rhea" id="RHEA-COMP:10284"/>
        <dbReference type="ChEBI" id="CHEBI:15378"/>
        <dbReference type="ChEBI" id="CHEBI:57856"/>
        <dbReference type="ChEBI" id="CHEBI:59789"/>
        <dbReference type="ChEBI" id="CHEBI:65315"/>
        <dbReference type="ChEBI" id="CHEBI:74502"/>
        <dbReference type="EC" id="2.1.1.193"/>
    </reaction>
</comment>
<evidence type="ECO:0000256" key="5">
    <source>
        <dbReference type="ARBA" id="ARBA00022490"/>
    </source>
</evidence>
<keyword evidence="7 12" id="KW-0489">Methyltransferase</keyword>
<dbReference type="NCBIfam" id="TIGR00046">
    <property type="entry name" value="RsmE family RNA methyltransferase"/>
    <property type="match status" value="1"/>
</dbReference>
<feature type="domain" description="Ribosomal RNA small subunit methyltransferase E PUA-like" evidence="14">
    <location>
        <begin position="3"/>
        <end position="48"/>
    </location>
</feature>
<evidence type="ECO:0000256" key="6">
    <source>
        <dbReference type="ARBA" id="ARBA00022552"/>
    </source>
</evidence>
<evidence type="ECO:0000256" key="3">
    <source>
        <dbReference type="ARBA" id="ARBA00012328"/>
    </source>
</evidence>
<organism evidence="15 16">
    <name type="scientific">Spiribacter salinus</name>
    <dbReference type="NCBI Taxonomy" id="1335746"/>
    <lineage>
        <taxon>Bacteria</taxon>
        <taxon>Pseudomonadati</taxon>
        <taxon>Pseudomonadota</taxon>
        <taxon>Gammaproteobacteria</taxon>
        <taxon>Chromatiales</taxon>
        <taxon>Ectothiorhodospiraceae</taxon>
        <taxon>Spiribacter</taxon>
    </lineage>
</organism>
<dbReference type="PIRSF" id="PIRSF015601">
    <property type="entry name" value="MTase_slr0722"/>
    <property type="match status" value="1"/>
</dbReference>
<comment type="similarity">
    <text evidence="2 12">Belongs to the RNA methyltransferase RsmE family.</text>
</comment>
<dbReference type="InterPro" id="IPR006700">
    <property type="entry name" value="RsmE"/>
</dbReference>
<evidence type="ECO:0000256" key="9">
    <source>
        <dbReference type="ARBA" id="ARBA00022691"/>
    </source>
</evidence>
<dbReference type="InterPro" id="IPR015947">
    <property type="entry name" value="PUA-like_sf"/>
</dbReference>
<evidence type="ECO:0000256" key="2">
    <source>
        <dbReference type="ARBA" id="ARBA00005528"/>
    </source>
</evidence>
<accession>A0A540VSM3</accession>
<dbReference type="NCBIfam" id="NF008692">
    <property type="entry name" value="PRK11713.1-5"/>
    <property type="match status" value="1"/>
</dbReference>
<dbReference type="Pfam" id="PF20260">
    <property type="entry name" value="PUA_4"/>
    <property type="match status" value="1"/>
</dbReference>
<dbReference type="InterPro" id="IPR046887">
    <property type="entry name" value="RsmE_PUA-like"/>
</dbReference>
<dbReference type="EMBL" id="VIFK01000041">
    <property type="protein sequence ID" value="TQE99757.1"/>
    <property type="molecule type" value="Genomic_DNA"/>
</dbReference>
<dbReference type="STRING" id="1260251.SPISAL_01650"/>
<dbReference type="SUPFAM" id="SSF88697">
    <property type="entry name" value="PUA domain-like"/>
    <property type="match status" value="1"/>
</dbReference>
<comment type="function">
    <text evidence="10 12">Specifically methylates the N3 position of the uracil ring of uridine 1498 (m3U1498) in 16S rRNA. Acts on the fully assembled 30S ribosomal subunit.</text>
</comment>
<gene>
    <name evidence="15" type="ORF">FKY71_07030</name>
</gene>
<reference evidence="15 16" key="1">
    <citation type="submission" date="2019-06" db="EMBL/GenBank/DDBJ databases">
        <title>Metagenome assembled Genome of Spiribacter salinus SL48-SHIP from the microbial mat of Salt Lake 48 (Novosibirsk region, Russia).</title>
        <authorList>
            <person name="Shipova A."/>
            <person name="Rozanov A.S."/>
            <person name="Bryanskaya A.V."/>
            <person name="Peltek S.E."/>
        </authorList>
    </citation>
    <scope>NUCLEOTIDE SEQUENCE [LARGE SCALE GENOMIC DNA]</scope>
    <source>
        <strain evidence="15">SL48-SHIP-2</strain>
    </source>
</reference>
<dbReference type="InterPro" id="IPR046886">
    <property type="entry name" value="RsmE_MTase_dom"/>
</dbReference>
<evidence type="ECO:0000259" key="13">
    <source>
        <dbReference type="Pfam" id="PF04452"/>
    </source>
</evidence>
<comment type="subcellular location">
    <subcellularLocation>
        <location evidence="1 12">Cytoplasm</location>
    </subcellularLocation>
</comment>
<proteinExistence type="inferred from homology"/>
<protein>
    <recommendedName>
        <fullName evidence="4 12">Ribosomal RNA small subunit methyltransferase E</fullName>
        <ecNumber evidence="3 12">2.1.1.193</ecNumber>
    </recommendedName>
</protein>
<keyword evidence="9 12" id="KW-0949">S-adenosyl-L-methionine</keyword>
<name>A0A540VSM3_9GAMM</name>